<keyword evidence="3" id="KW-1185">Reference proteome</keyword>
<dbReference type="EMBL" id="BMOS01000001">
    <property type="protein sequence ID" value="GGN48910.1"/>
    <property type="molecule type" value="Genomic_DNA"/>
</dbReference>
<accession>A0A917XQF1</accession>
<dbReference type="Proteomes" id="UP000624041">
    <property type="component" value="Unassembled WGS sequence"/>
</dbReference>
<sequence length="75" mass="8770">MKNQPILRLLLAGFMLYFAWPKIPQATSTLEMTFWAMWLLFFLAVVGANFANLLQMIQPPVMEQTVEENKVRDKH</sequence>
<dbReference type="RefSeq" id="WP_188855589.1">
    <property type="nucleotide sequence ID" value="NZ_BMOS01000001.1"/>
</dbReference>
<evidence type="ECO:0000313" key="3">
    <source>
        <dbReference type="Proteomes" id="UP000624041"/>
    </source>
</evidence>
<name>A0A917XQF1_9BACI</name>
<protein>
    <submittedName>
        <fullName evidence="2">Uncharacterized protein</fullName>
    </submittedName>
</protein>
<proteinExistence type="predicted"/>
<gene>
    <name evidence="2" type="ORF">GCM10007971_01020</name>
</gene>
<comment type="caution">
    <text evidence="2">The sequence shown here is derived from an EMBL/GenBank/DDBJ whole genome shotgun (WGS) entry which is preliminary data.</text>
</comment>
<keyword evidence="1" id="KW-0812">Transmembrane</keyword>
<reference evidence="2" key="2">
    <citation type="submission" date="2020-09" db="EMBL/GenBank/DDBJ databases">
        <authorList>
            <person name="Sun Q."/>
            <person name="Ohkuma M."/>
        </authorList>
    </citation>
    <scope>NUCLEOTIDE SEQUENCE</scope>
    <source>
        <strain evidence="2">JCM 17251</strain>
    </source>
</reference>
<feature type="transmembrane region" description="Helical" evidence="1">
    <location>
        <begin position="35"/>
        <end position="54"/>
    </location>
</feature>
<keyword evidence="1" id="KW-0472">Membrane</keyword>
<organism evidence="2 3">
    <name type="scientific">Oceanobacillus indicireducens</name>
    <dbReference type="NCBI Taxonomy" id="1004261"/>
    <lineage>
        <taxon>Bacteria</taxon>
        <taxon>Bacillati</taxon>
        <taxon>Bacillota</taxon>
        <taxon>Bacilli</taxon>
        <taxon>Bacillales</taxon>
        <taxon>Bacillaceae</taxon>
        <taxon>Oceanobacillus</taxon>
    </lineage>
</organism>
<evidence type="ECO:0000256" key="1">
    <source>
        <dbReference type="SAM" id="Phobius"/>
    </source>
</evidence>
<dbReference type="AlphaFoldDB" id="A0A917XQF1"/>
<evidence type="ECO:0000313" key="2">
    <source>
        <dbReference type="EMBL" id="GGN48910.1"/>
    </source>
</evidence>
<reference evidence="2" key="1">
    <citation type="journal article" date="2014" name="Int. J. Syst. Evol. Microbiol.">
        <title>Complete genome sequence of Corynebacterium casei LMG S-19264T (=DSM 44701T), isolated from a smear-ripened cheese.</title>
        <authorList>
            <consortium name="US DOE Joint Genome Institute (JGI-PGF)"/>
            <person name="Walter F."/>
            <person name="Albersmeier A."/>
            <person name="Kalinowski J."/>
            <person name="Ruckert C."/>
        </authorList>
    </citation>
    <scope>NUCLEOTIDE SEQUENCE</scope>
    <source>
        <strain evidence="2">JCM 17251</strain>
    </source>
</reference>
<keyword evidence="1" id="KW-1133">Transmembrane helix</keyword>